<sequence length="64" mass="6894">MKKQTLKNLSLNKRAISKINSTGVQGGLHSGLEVTCPNFCRVTKDDGALCQFTKDGGPVCQNNK</sequence>
<evidence type="ECO:0000313" key="2">
    <source>
        <dbReference type="Proteomes" id="UP000002945"/>
    </source>
</evidence>
<name>A9DKN8_9FLAO</name>
<evidence type="ECO:0000313" key="1">
    <source>
        <dbReference type="EMBL" id="EDP98366.1"/>
    </source>
</evidence>
<reference evidence="1 2" key="1">
    <citation type="journal article" date="2011" name="J. Bacteriol.">
        <title>Genome sequence of the algicidal bacterium Kordia algicida OT-1.</title>
        <authorList>
            <person name="Lee H.S."/>
            <person name="Kang S.G."/>
            <person name="Kwon K.K."/>
            <person name="Lee J.H."/>
            <person name="Kim S.J."/>
        </authorList>
    </citation>
    <scope>NUCLEOTIDE SEQUENCE [LARGE SCALE GENOMIC DNA]</scope>
    <source>
        <strain evidence="1 2">OT-1</strain>
    </source>
</reference>
<keyword evidence="2" id="KW-1185">Reference proteome</keyword>
<accession>A9DKN8</accession>
<organism evidence="1 2">
    <name type="scientific">Kordia algicida OT-1</name>
    <dbReference type="NCBI Taxonomy" id="391587"/>
    <lineage>
        <taxon>Bacteria</taxon>
        <taxon>Pseudomonadati</taxon>
        <taxon>Bacteroidota</taxon>
        <taxon>Flavobacteriia</taxon>
        <taxon>Flavobacteriales</taxon>
        <taxon>Flavobacteriaceae</taxon>
        <taxon>Kordia</taxon>
    </lineage>
</organism>
<dbReference type="EMBL" id="ABIB01000001">
    <property type="protein sequence ID" value="EDP98366.1"/>
    <property type="molecule type" value="Genomic_DNA"/>
</dbReference>
<comment type="caution">
    <text evidence="1">The sequence shown here is derived from an EMBL/GenBank/DDBJ whole genome shotgun (WGS) entry which is preliminary data.</text>
</comment>
<dbReference type="HOGENOM" id="CLU_2861924_0_0_10"/>
<proteinExistence type="predicted"/>
<protein>
    <submittedName>
        <fullName evidence="1">Uncharacterized protein</fullName>
    </submittedName>
</protein>
<dbReference type="AlphaFoldDB" id="A9DKN8"/>
<gene>
    <name evidence="1" type="ORF">KAOT1_14152</name>
</gene>
<dbReference type="Proteomes" id="UP000002945">
    <property type="component" value="Unassembled WGS sequence"/>
</dbReference>
<dbReference type="RefSeq" id="WP_007095379.1">
    <property type="nucleotide sequence ID" value="NZ_CP142125.1"/>
</dbReference>
<dbReference type="OrthoDB" id="1454427at2"/>